<dbReference type="OrthoDB" id="5517151at2"/>
<protein>
    <submittedName>
        <fullName evidence="2">Uncharacterized protein</fullName>
    </submittedName>
</protein>
<evidence type="ECO:0000313" key="3">
    <source>
        <dbReference type="Proteomes" id="UP000003688"/>
    </source>
</evidence>
<dbReference type="RefSeq" id="WP_007413788.1">
    <property type="nucleotide sequence ID" value="NZ_ABOX02000006.1"/>
</dbReference>
<keyword evidence="1" id="KW-0812">Transmembrane</keyword>
<keyword evidence="3" id="KW-1185">Reference proteome</keyword>
<keyword evidence="1" id="KW-0472">Membrane</keyword>
<dbReference type="Proteomes" id="UP000003688">
    <property type="component" value="Unassembled WGS sequence"/>
</dbReference>
<reference evidence="2 3" key="1">
    <citation type="journal article" date="2011" name="J. Bacteriol.">
        <title>Genome sequence of 'Pedosphaera parvula' Ellin514, an aerobic Verrucomicrobial isolate from pasture soil.</title>
        <authorList>
            <person name="Kant R."/>
            <person name="van Passel M.W."/>
            <person name="Sangwan P."/>
            <person name="Palva A."/>
            <person name="Lucas S."/>
            <person name="Copeland A."/>
            <person name="Lapidus A."/>
            <person name="Glavina Del Rio T."/>
            <person name="Dalin E."/>
            <person name="Tice H."/>
            <person name="Bruce D."/>
            <person name="Goodwin L."/>
            <person name="Pitluck S."/>
            <person name="Chertkov O."/>
            <person name="Larimer F.W."/>
            <person name="Land M.L."/>
            <person name="Hauser L."/>
            <person name="Brettin T.S."/>
            <person name="Detter J.C."/>
            <person name="Han S."/>
            <person name="de Vos W.M."/>
            <person name="Janssen P.H."/>
            <person name="Smidt H."/>
        </authorList>
    </citation>
    <scope>NUCLEOTIDE SEQUENCE [LARGE SCALE GENOMIC DNA]</scope>
    <source>
        <strain evidence="2 3">Ellin514</strain>
    </source>
</reference>
<sequence precursor="true">MDYLILKTIHLTGLAMTFMGLAGVLASKVASEAPFKKRWIFHVSHGVGMLMLVFSGFALAHQLGALNSIPGWLRGKFVIWLLAGGAMALAIRFSRFTGLVLIFFAGLVLAAAWLSIQKPF</sequence>
<accession>B9XD90</accession>
<comment type="caution">
    <text evidence="2">The sequence shown here is derived from an EMBL/GenBank/DDBJ whole genome shotgun (WGS) entry which is preliminary data.</text>
</comment>
<organism evidence="2 3">
    <name type="scientific">Pedosphaera parvula (strain Ellin514)</name>
    <dbReference type="NCBI Taxonomy" id="320771"/>
    <lineage>
        <taxon>Bacteria</taxon>
        <taxon>Pseudomonadati</taxon>
        <taxon>Verrucomicrobiota</taxon>
        <taxon>Pedosphaerae</taxon>
        <taxon>Pedosphaerales</taxon>
        <taxon>Pedosphaeraceae</taxon>
        <taxon>Pedosphaera</taxon>
    </lineage>
</organism>
<feature type="transmembrane region" description="Helical" evidence="1">
    <location>
        <begin position="6"/>
        <end position="27"/>
    </location>
</feature>
<evidence type="ECO:0000256" key="1">
    <source>
        <dbReference type="SAM" id="Phobius"/>
    </source>
</evidence>
<proteinExistence type="predicted"/>
<name>B9XD90_PEDPL</name>
<feature type="transmembrane region" description="Helical" evidence="1">
    <location>
        <begin position="72"/>
        <end position="91"/>
    </location>
</feature>
<gene>
    <name evidence="2" type="ORF">Cflav_PD6311</name>
</gene>
<feature type="transmembrane region" description="Helical" evidence="1">
    <location>
        <begin position="39"/>
        <end position="60"/>
    </location>
</feature>
<dbReference type="EMBL" id="ABOX02000006">
    <property type="protein sequence ID" value="EEF62036.1"/>
    <property type="molecule type" value="Genomic_DNA"/>
</dbReference>
<evidence type="ECO:0000313" key="2">
    <source>
        <dbReference type="EMBL" id="EEF62036.1"/>
    </source>
</evidence>
<feature type="transmembrane region" description="Helical" evidence="1">
    <location>
        <begin position="98"/>
        <end position="116"/>
    </location>
</feature>
<keyword evidence="1" id="KW-1133">Transmembrane helix</keyword>
<dbReference type="AlphaFoldDB" id="B9XD90"/>